<dbReference type="Gene3D" id="2.115.10.20">
    <property type="entry name" value="Glycosyl hydrolase domain, family 43"/>
    <property type="match status" value="1"/>
</dbReference>
<dbReference type="InterPro" id="IPR001362">
    <property type="entry name" value="Glyco_hydro_32"/>
</dbReference>
<name>A0A3E1Y8I6_9BACT</name>
<dbReference type="EMBL" id="QPMM01000007">
    <property type="protein sequence ID" value="RFS21722.1"/>
    <property type="molecule type" value="Genomic_DNA"/>
</dbReference>
<organism evidence="7 8">
    <name type="scientific">Chitinophaga silvatica</name>
    <dbReference type="NCBI Taxonomy" id="2282649"/>
    <lineage>
        <taxon>Bacteria</taxon>
        <taxon>Pseudomonadati</taxon>
        <taxon>Bacteroidota</taxon>
        <taxon>Chitinophagia</taxon>
        <taxon>Chitinophagales</taxon>
        <taxon>Chitinophagaceae</taxon>
        <taxon>Chitinophaga</taxon>
    </lineage>
</organism>
<comment type="caution">
    <text evidence="7">The sequence shown here is derived from an EMBL/GenBank/DDBJ whole genome shotgun (WGS) entry which is preliminary data.</text>
</comment>
<dbReference type="SMART" id="SM00640">
    <property type="entry name" value="Glyco_32"/>
    <property type="match status" value="1"/>
</dbReference>
<evidence type="ECO:0000313" key="7">
    <source>
        <dbReference type="EMBL" id="RFS21722.1"/>
    </source>
</evidence>
<dbReference type="PANTHER" id="PTHR43101:SF1">
    <property type="entry name" value="BETA-FRUCTOSIDASE"/>
    <property type="match status" value="1"/>
</dbReference>
<keyword evidence="8" id="KW-1185">Reference proteome</keyword>
<keyword evidence="4" id="KW-0326">Glycosidase</keyword>
<evidence type="ECO:0000259" key="6">
    <source>
        <dbReference type="Pfam" id="PF00251"/>
    </source>
</evidence>
<protein>
    <recommendedName>
        <fullName evidence="2">beta-fructofuranosidase</fullName>
        <ecNumber evidence="2">3.2.1.26</ecNumber>
    </recommendedName>
</protein>
<dbReference type="GO" id="GO:0005975">
    <property type="term" value="P:carbohydrate metabolic process"/>
    <property type="evidence" value="ECO:0007669"/>
    <property type="project" value="InterPro"/>
</dbReference>
<dbReference type="GO" id="GO:0004564">
    <property type="term" value="F:beta-fructofuranosidase activity"/>
    <property type="evidence" value="ECO:0007669"/>
    <property type="project" value="UniProtKB-EC"/>
</dbReference>
<dbReference type="CDD" id="cd08995">
    <property type="entry name" value="GH32_EcAec43-like"/>
    <property type="match status" value="1"/>
</dbReference>
<feature type="chain" id="PRO_5017550766" description="beta-fructofuranosidase" evidence="5">
    <location>
        <begin position="34"/>
        <end position="502"/>
    </location>
</feature>
<dbReference type="InterPro" id="IPR023296">
    <property type="entry name" value="Glyco_hydro_beta-prop_sf"/>
</dbReference>
<proteinExistence type="inferred from homology"/>
<gene>
    <name evidence="7" type="ORF">DVR12_13755</name>
</gene>
<feature type="domain" description="Glycosyl hydrolase family 32 N-terminal" evidence="6">
    <location>
        <begin position="65"/>
        <end position="259"/>
    </location>
</feature>
<dbReference type="InterPro" id="IPR013148">
    <property type="entry name" value="Glyco_hydro_32_N"/>
</dbReference>
<comment type="similarity">
    <text evidence="1">Belongs to the glycosyl hydrolase 32 family.</text>
</comment>
<dbReference type="Pfam" id="PF00251">
    <property type="entry name" value="Glyco_hydro_32N"/>
    <property type="match status" value="1"/>
</dbReference>
<keyword evidence="5" id="KW-0732">Signal</keyword>
<dbReference type="InterPro" id="IPR051214">
    <property type="entry name" value="GH32_Enzymes"/>
</dbReference>
<reference evidence="7 8" key="1">
    <citation type="submission" date="2018-07" db="EMBL/GenBank/DDBJ databases">
        <title>Chitinophaga K2CV101002-2 sp. nov., isolated from a monsoon evergreen broad-leaved forest soil.</title>
        <authorList>
            <person name="Lv Y."/>
        </authorList>
    </citation>
    <scope>NUCLEOTIDE SEQUENCE [LARGE SCALE GENOMIC DNA]</scope>
    <source>
        <strain evidence="7 8">GDMCC 1.1288</strain>
    </source>
</reference>
<dbReference type="EC" id="3.2.1.26" evidence="2"/>
<dbReference type="AlphaFoldDB" id="A0A3E1Y8I6"/>
<dbReference type="Proteomes" id="UP000260644">
    <property type="component" value="Unassembled WGS sequence"/>
</dbReference>
<evidence type="ECO:0000256" key="2">
    <source>
        <dbReference type="ARBA" id="ARBA00012758"/>
    </source>
</evidence>
<evidence type="ECO:0000313" key="8">
    <source>
        <dbReference type="Proteomes" id="UP000260644"/>
    </source>
</evidence>
<keyword evidence="3" id="KW-0378">Hydrolase</keyword>
<evidence type="ECO:0000256" key="3">
    <source>
        <dbReference type="ARBA" id="ARBA00022801"/>
    </source>
</evidence>
<evidence type="ECO:0000256" key="1">
    <source>
        <dbReference type="ARBA" id="ARBA00009902"/>
    </source>
</evidence>
<sequence length="502" mass="56661">MRVTIFEIIIKSVFMKKLKMVFAALFLTLIANAQFISSFHPDQEPTNNIQYFKPSGNLFVGDCIPFYHDGTYYLYWLLDSAHHSALNGLGGHQWTLSTSNDLKTWKHHPVVLGIDEDWEKSICTGSVVYHDKKFYAFYATRLIDAEGRVNEQLSYAISEDGIHFNKQKPNPFYTSAPGYDKRNFRDPKVIVDKDGTFHLFVSSALDHAFTRENGTMVHLTSKDLKTWKVNDPLIYGQADVPECPDYFLWNGWYYLVYGRSGNTYYLKSRNPYGPWEYPRYQALDEEWVNVAKTAQFNNRRIAAGWIPSRKDNKDGGHEIFGGSIVLRELTQEKDGTLNTGLPVEGLPGTEASLTLTGIPGPHVTKNNASSYTLNVANGLDAVFFENVPADCYITFDMEASSITEDWGLYLRGNKNNEGGYKLKFSGVDRRVELAGTGINAVEDLFKKTKVQIVMQGDIIDVCIGSKRCVVNRLIEQKGSVLGLFAKHGKVTFSNLKISPLKP</sequence>
<accession>A0A3E1Y8I6</accession>
<dbReference type="SUPFAM" id="SSF75005">
    <property type="entry name" value="Arabinanase/levansucrase/invertase"/>
    <property type="match status" value="1"/>
</dbReference>
<evidence type="ECO:0000256" key="4">
    <source>
        <dbReference type="ARBA" id="ARBA00023295"/>
    </source>
</evidence>
<evidence type="ECO:0000256" key="5">
    <source>
        <dbReference type="SAM" id="SignalP"/>
    </source>
</evidence>
<dbReference type="PANTHER" id="PTHR43101">
    <property type="entry name" value="BETA-FRUCTOSIDASE"/>
    <property type="match status" value="1"/>
</dbReference>
<feature type="signal peptide" evidence="5">
    <location>
        <begin position="1"/>
        <end position="33"/>
    </location>
</feature>